<sequence length="388" mass="40993">MSGPSPDVAVVGGGICGLTTALGLERRGVDVRVYEAASAYRPVGAGLLVQANSLLALAELGVAERVKEVGNCLRDGAIRAPDGTDLRTIDLDRVERAEFGHGFVAVHRADLQRVLLDALDTTVELDKECVSVTDAADPTVAFADGTRVSADVVVGADGIDSAVRDAVAPDVETRALDGVVYRGVADVSLSDPHTTRGVEVWGDGTYTGGASLGEDSFYWFATRPGRAAAGTEPAGDALPGLRERYASFPDPIPAVVNALDPEDVFRSGLRDVPSLDRWVRGRVALAGDAAHGMLPFAGQGAAQSIEDAVVLADSLASYYDTEAALEEYECVRKPRADRVRAESHVLGRVGTSQSGVVAGLRNRLFSVVPDRVFRRLRRRRVADTTLTA</sequence>
<dbReference type="AlphaFoldDB" id="A0ABD5NC47"/>
<dbReference type="PRINTS" id="PR00420">
    <property type="entry name" value="RNGMNOXGNASE"/>
</dbReference>
<keyword evidence="1" id="KW-0560">Oxidoreductase</keyword>
<feature type="domain" description="FAD-binding" evidence="3">
    <location>
        <begin position="7"/>
        <end position="340"/>
    </location>
</feature>
<dbReference type="EMBL" id="JBHRWN010000002">
    <property type="protein sequence ID" value="MFC3476883.1"/>
    <property type="molecule type" value="Genomic_DNA"/>
</dbReference>
<dbReference type="InterPro" id="IPR002938">
    <property type="entry name" value="FAD-bd"/>
</dbReference>
<dbReference type="Gene3D" id="3.50.50.60">
    <property type="entry name" value="FAD/NAD(P)-binding domain"/>
    <property type="match status" value="1"/>
</dbReference>
<name>A0ABD5NC47_9EURY</name>
<dbReference type="RefSeq" id="WP_232571979.1">
    <property type="nucleotide sequence ID" value="NZ_CP089466.1"/>
</dbReference>
<protein>
    <submittedName>
        <fullName evidence="4">FAD-dependent monooxygenase</fullName>
    </submittedName>
</protein>
<accession>A0ABD5NC47</accession>
<dbReference type="InterPro" id="IPR036188">
    <property type="entry name" value="FAD/NAD-bd_sf"/>
</dbReference>
<dbReference type="PANTHER" id="PTHR13789">
    <property type="entry name" value="MONOOXYGENASE"/>
    <property type="match status" value="1"/>
</dbReference>
<dbReference type="GO" id="GO:0004497">
    <property type="term" value="F:monooxygenase activity"/>
    <property type="evidence" value="ECO:0007669"/>
    <property type="project" value="UniProtKB-KW"/>
</dbReference>
<evidence type="ECO:0000259" key="3">
    <source>
        <dbReference type="Pfam" id="PF01494"/>
    </source>
</evidence>
<proteinExistence type="predicted"/>
<keyword evidence="2 4" id="KW-0503">Monooxygenase</keyword>
<evidence type="ECO:0000256" key="2">
    <source>
        <dbReference type="ARBA" id="ARBA00023033"/>
    </source>
</evidence>
<dbReference type="GeneID" id="69117197"/>
<reference evidence="4 5" key="1">
    <citation type="journal article" date="2019" name="Int. J. Syst. Evol. Microbiol.">
        <title>The Global Catalogue of Microorganisms (GCM) 10K type strain sequencing project: providing services to taxonomists for standard genome sequencing and annotation.</title>
        <authorList>
            <consortium name="The Broad Institute Genomics Platform"/>
            <consortium name="The Broad Institute Genome Sequencing Center for Infectious Disease"/>
            <person name="Wu L."/>
            <person name="Ma J."/>
        </authorList>
    </citation>
    <scope>NUCLEOTIDE SEQUENCE [LARGE SCALE GENOMIC DNA]</scope>
    <source>
        <strain evidence="4 5">CGMCC 1.12562</strain>
    </source>
</reference>
<organism evidence="4 5">
    <name type="scientific">Halobacterium litoreum</name>
    <dbReference type="NCBI Taxonomy" id="2039234"/>
    <lineage>
        <taxon>Archaea</taxon>
        <taxon>Methanobacteriati</taxon>
        <taxon>Methanobacteriota</taxon>
        <taxon>Stenosarchaea group</taxon>
        <taxon>Halobacteria</taxon>
        <taxon>Halobacteriales</taxon>
        <taxon>Halobacteriaceae</taxon>
        <taxon>Halobacterium</taxon>
    </lineage>
</organism>
<evidence type="ECO:0000313" key="4">
    <source>
        <dbReference type="EMBL" id="MFC3476883.1"/>
    </source>
</evidence>
<keyword evidence="5" id="KW-1185">Reference proteome</keyword>
<dbReference type="Proteomes" id="UP001595660">
    <property type="component" value="Unassembled WGS sequence"/>
</dbReference>
<dbReference type="PANTHER" id="PTHR13789:SF309">
    <property type="entry name" value="PUTATIVE (AFU_ORTHOLOGUE AFUA_6G14510)-RELATED"/>
    <property type="match status" value="1"/>
</dbReference>
<comment type="caution">
    <text evidence="4">The sequence shown here is derived from an EMBL/GenBank/DDBJ whole genome shotgun (WGS) entry which is preliminary data.</text>
</comment>
<evidence type="ECO:0000256" key="1">
    <source>
        <dbReference type="ARBA" id="ARBA00023002"/>
    </source>
</evidence>
<dbReference type="SUPFAM" id="SSF51905">
    <property type="entry name" value="FAD/NAD(P)-binding domain"/>
    <property type="match status" value="1"/>
</dbReference>
<gene>
    <name evidence="4" type="ORF">ACFOKC_04015</name>
</gene>
<evidence type="ECO:0000313" key="5">
    <source>
        <dbReference type="Proteomes" id="UP001595660"/>
    </source>
</evidence>
<dbReference type="InterPro" id="IPR050493">
    <property type="entry name" value="FAD-dep_Monooxygenase_BioMet"/>
</dbReference>
<dbReference type="Pfam" id="PF01494">
    <property type="entry name" value="FAD_binding_3"/>
    <property type="match status" value="1"/>
</dbReference>